<dbReference type="GO" id="GO:0045944">
    <property type="term" value="P:positive regulation of transcription by RNA polymerase II"/>
    <property type="evidence" value="ECO:0007669"/>
    <property type="project" value="TreeGrafter"/>
</dbReference>
<dbReference type="PANTHER" id="PTHR37534:SF7">
    <property type="entry name" value="TRANSCRIPTIONAL ACTIVATOR PROTEIN UGA3"/>
    <property type="match status" value="1"/>
</dbReference>
<dbReference type="GO" id="GO:0000976">
    <property type="term" value="F:transcription cis-regulatory region binding"/>
    <property type="evidence" value="ECO:0007669"/>
    <property type="project" value="TreeGrafter"/>
</dbReference>
<evidence type="ECO:0000256" key="1">
    <source>
        <dbReference type="ARBA" id="ARBA00004123"/>
    </source>
</evidence>
<evidence type="ECO:0000313" key="3">
    <source>
        <dbReference type="EMBL" id="OAQ58536.1"/>
    </source>
</evidence>
<evidence type="ECO:0000313" key="4">
    <source>
        <dbReference type="Proteomes" id="UP000078397"/>
    </source>
</evidence>
<gene>
    <name evidence="3" type="ORF">VFPPC_14900</name>
</gene>
<dbReference type="PANTHER" id="PTHR37534">
    <property type="entry name" value="TRANSCRIPTIONAL ACTIVATOR PROTEIN UGA3"/>
    <property type="match status" value="1"/>
</dbReference>
<name>A0A179EZC5_METCM</name>
<keyword evidence="2" id="KW-0539">Nucleus</keyword>
<dbReference type="RefSeq" id="XP_018136683.1">
    <property type="nucleotide sequence ID" value="XM_018292668.1"/>
</dbReference>
<dbReference type="Proteomes" id="UP000078397">
    <property type="component" value="Unassembled WGS sequence"/>
</dbReference>
<dbReference type="OrthoDB" id="4314040at2759"/>
<dbReference type="AlphaFoldDB" id="A0A179EZC5"/>
<organism evidence="3 4">
    <name type="scientific">Pochonia chlamydosporia 170</name>
    <dbReference type="NCBI Taxonomy" id="1380566"/>
    <lineage>
        <taxon>Eukaryota</taxon>
        <taxon>Fungi</taxon>
        <taxon>Dikarya</taxon>
        <taxon>Ascomycota</taxon>
        <taxon>Pezizomycotina</taxon>
        <taxon>Sordariomycetes</taxon>
        <taxon>Hypocreomycetidae</taxon>
        <taxon>Hypocreales</taxon>
        <taxon>Clavicipitaceae</taxon>
        <taxon>Pochonia</taxon>
    </lineage>
</organism>
<dbReference type="GO" id="GO:0005634">
    <property type="term" value="C:nucleus"/>
    <property type="evidence" value="ECO:0007669"/>
    <property type="project" value="UniProtKB-SubCell"/>
</dbReference>
<proteinExistence type="predicted"/>
<keyword evidence="4" id="KW-1185">Reference proteome</keyword>
<dbReference type="GO" id="GO:0003700">
    <property type="term" value="F:DNA-binding transcription factor activity"/>
    <property type="evidence" value="ECO:0007669"/>
    <property type="project" value="TreeGrafter"/>
</dbReference>
<dbReference type="InterPro" id="IPR021858">
    <property type="entry name" value="Fun_TF"/>
</dbReference>
<reference evidence="3 4" key="1">
    <citation type="journal article" date="2016" name="PLoS Pathog.">
        <title>Biosynthesis of antibiotic leucinostatins in bio-control fungus Purpureocillium lilacinum and their inhibition on phytophthora revealed by genome mining.</title>
        <authorList>
            <person name="Wang G."/>
            <person name="Liu Z."/>
            <person name="Lin R."/>
            <person name="Li E."/>
            <person name="Mao Z."/>
            <person name="Ling J."/>
            <person name="Yang Y."/>
            <person name="Yin W.B."/>
            <person name="Xie B."/>
        </authorList>
    </citation>
    <scope>NUCLEOTIDE SEQUENCE [LARGE SCALE GENOMIC DNA]</scope>
    <source>
        <strain evidence="3">170</strain>
    </source>
</reference>
<dbReference type="STRING" id="1380566.A0A179EZC5"/>
<dbReference type="Pfam" id="PF11951">
    <property type="entry name" value="Fungal_trans_2"/>
    <property type="match status" value="1"/>
</dbReference>
<comment type="subcellular location">
    <subcellularLocation>
        <location evidence="1">Nucleus</location>
    </subcellularLocation>
</comment>
<dbReference type="EMBL" id="LSBJ02000017">
    <property type="protein sequence ID" value="OAQ58536.1"/>
    <property type="molecule type" value="Genomic_DNA"/>
</dbReference>
<protein>
    <submittedName>
        <fullName evidence="3">Fungal specific transcription factor domain-containing protein</fullName>
    </submittedName>
</protein>
<accession>A0A179EZC5</accession>
<comment type="caution">
    <text evidence="3">The sequence shown here is derived from an EMBL/GenBank/DDBJ whole genome shotgun (WGS) entry which is preliminary data.</text>
</comment>
<evidence type="ECO:0000256" key="2">
    <source>
        <dbReference type="ARBA" id="ARBA00023242"/>
    </source>
</evidence>
<sequence>MDAVPSPYEGGTICNDIFSEQQFTNLMASINNTTDWIGLEQDQALLASCHGMSLPSSFKATLNLDASCDDRSRPGTEHEPLSTGSALTWTDPGLIPWLSPTLASPSEELAFSYYINDASTRIPAFDSPKNPYRKLCLVAISYPLLLQTILYVSAISMKNHDKGDEDAITHCRAQALLLLQKAAAMLETQKAAGGPKWMDHDQILSVLSLREVTLVAYLMHIAAEVMVGSQTAGAYLQDAYSLMIELDYIDHLPQRFYARFLTQRFAMIDVVLSFLRHRKPFAPKHFVLCQPIEGVDEQEPSFRELTGCPQAVLSFLARLSILANEISRDSCAHIAEAYQLESEMRLWGALRYPGPLSGNAPLLEIMPGDGAGARDVR</sequence>
<dbReference type="KEGG" id="pchm:VFPPC_14900"/>
<dbReference type="GeneID" id="28856662"/>